<evidence type="ECO:0000313" key="1">
    <source>
        <dbReference type="EMBL" id="BBO79446.1"/>
    </source>
</evidence>
<protein>
    <submittedName>
        <fullName evidence="1">Uncharacterized protein</fullName>
    </submittedName>
</protein>
<sequence>MAKPILNAFKSLTIQTCVKMIFSNLRRRYAIPLDSAQLRPLPYAAEPLC</sequence>
<reference evidence="1 2" key="1">
    <citation type="submission" date="2019-11" db="EMBL/GenBank/DDBJ databases">
        <title>Comparative genomics of hydrocarbon-degrading Desulfosarcina strains.</title>
        <authorList>
            <person name="Watanabe M."/>
            <person name="Kojima H."/>
            <person name="Fukui M."/>
        </authorList>
    </citation>
    <scope>NUCLEOTIDE SEQUENCE [LARGE SCALE GENOMIC DNA]</scope>
    <source>
        <strain evidence="1 2">28bB2T</strain>
    </source>
</reference>
<evidence type="ECO:0000313" key="2">
    <source>
        <dbReference type="Proteomes" id="UP000425960"/>
    </source>
</evidence>
<dbReference type="EMBL" id="AP021876">
    <property type="protein sequence ID" value="BBO79446.1"/>
    <property type="molecule type" value="Genomic_DNA"/>
</dbReference>
<organism evidence="1 2">
    <name type="scientific">Desulfosarcina ovata subsp. sediminis</name>
    <dbReference type="NCBI Taxonomy" id="885957"/>
    <lineage>
        <taxon>Bacteria</taxon>
        <taxon>Pseudomonadati</taxon>
        <taxon>Thermodesulfobacteriota</taxon>
        <taxon>Desulfobacteria</taxon>
        <taxon>Desulfobacterales</taxon>
        <taxon>Desulfosarcinaceae</taxon>
        <taxon>Desulfosarcina</taxon>
    </lineage>
</organism>
<gene>
    <name evidence="1" type="ORF">DSCO28_00120</name>
</gene>
<name>A0A5K7ZET1_9BACT</name>
<dbReference type="Proteomes" id="UP000425960">
    <property type="component" value="Chromosome"/>
</dbReference>
<proteinExistence type="predicted"/>
<accession>A0A5K7ZET1</accession>
<dbReference type="AlphaFoldDB" id="A0A5K7ZET1"/>
<dbReference type="KEGG" id="dov:DSCO28_00120"/>